<dbReference type="EMBL" id="JAGPYM010000068">
    <property type="protein sequence ID" value="KAH6869645.1"/>
    <property type="molecule type" value="Genomic_DNA"/>
</dbReference>
<proteinExistence type="predicted"/>
<feature type="non-terminal residue" evidence="2">
    <location>
        <position position="309"/>
    </location>
</feature>
<dbReference type="OrthoDB" id="4227485at2759"/>
<reference evidence="2 3" key="1">
    <citation type="journal article" date="2021" name="Nat. Commun.">
        <title>Genetic determinants of endophytism in the Arabidopsis root mycobiome.</title>
        <authorList>
            <person name="Mesny F."/>
            <person name="Miyauchi S."/>
            <person name="Thiergart T."/>
            <person name="Pickel B."/>
            <person name="Atanasova L."/>
            <person name="Karlsson M."/>
            <person name="Huettel B."/>
            <person name="Barry K.W."/>
            <person name="Haridas S."/>
            <person name="Chen C."/>
            <person name="Bauer D."/>
            <person name="Andreopoulos W."/>
            <person name="Pangilinan J."/>
            <person name="LaButti K."/>
            <person name="Riley R."/>
            <person name="Lipzen A."/>
            <person name="Clum A."/>
            <person name="Drula E."/>
            <person name="Henrissat B."/>
            <person name="Kohler A."/>
            <person name="Grigoriev I.V."/>
            <person name="Martin F.M."/>
            <person name="Hacquard S."/>
        </authorList>
    </citation>
    <scope>NUCLEOTIDE SEQUENCE [LARGE SCALE GENOMIC DNA]</scope>
    <source>
        <strain evidence="2 3">MPI-CAGE-CH-0241</strain>
    </source>
</reference>
<dbReference type="InterPro" id="IPR022198">
    <property type="entry name" value="DUF3723"/>
</dbReference>
<feature type="non-terminal residue" evidence="2">
    <location>
        <position position="1"/>
    </location>
</feature>
<accession>A0A9P9AEH2</accession>
<keyword evidence="3" id="KW-1185">Reference proteome</keyword>
<evidence type="ECO:0000313" key="3">
    <source>
        <dbReference type="Proteomes" id="UP000777438"/>
    </source>
</evidence>
<gene>
    <name evidence="2" type="ORF">B0T10DRAFT_383886</name>
</gene>
<organism evidence="2 3">
    <name type="scientific">Thelonectria olida</name>
    <dbReference type="NCBI Taxonomy" id="1576542"/>
    <lineage>
        <taxon>Eukaryota</taxon>
        <taxon>Fungi</taxon>
        <taxon>Dikarya</taxon>
        <taxon>Ascomycota</taxon>
        <taxon>Pezizomycotina</taxon>
        <taxon>Sordariomycetes</taxon>
        <taxon>Hypocreomycetidae</taxon>
        <taxon>Hypocreales</taxon>
        <taxon>Nectriaceae</taxon>
        <taxon>Thelonectria</taxon>
    </lineage>
</organism>
<evidence type="ECO:0000256" key="1">
    <source>
        <dbReference type="SAM" id="MobiDB-lite"/>
    </source>
</evidence>
<dbReference type="Proteomes" id="UP000777438">
    <property type="component" value="Unassembled WGS sequence"/>
</dbReference>
<feature type="compositionally biased region" description="Basic residues" evidence="1">
    <location>
        <begin position="293"/>
        <end position="303"/>
    </location>
</feature>
<sequence>LDLRDRIRKRVLSIQFIIPSVETFHENMKYISIAAKILRRYLMEVPTCKRNKPTLFESFASNWKSPGVQYVEHNYGEFSQTTQTPTAWHAYKTVFLAALRDFARLSFEHPRQDVRGETMPAFPEGRRITYLARLALQVGFENTKIQGALEMQTGHPEVAQYKPKVGHPADWRGGIPFTKSYLELVSQAFLPQLSGPVSKGKAITPLYVIKDTIDAFFGAGNRAICDNSGDLGPLNSLTMDEAYGDPTTFTPPEISKPNQSKDLPIENRSDDGSVDASETQKRNQTSTSNALRLRARRISKSQRHSQAPK</sequence>
<protein>
    <submittedName>
        <fullName evidence="2">Uncharacterized protein</fullName>
    </submittedName>
</protein>
<comment type="caution">
    <text evidence="2">The sequence shown here is derived from an EMBL/GenBank/DDBJ whole genome shotgun (WGS) entry which is preliminary data.</text>
</comment>
<evidence type="ECO:0000313" key="2">
    <source>
        <dbReference type="EMBL" id="KAH6869645.1"/>
    </source>
</evidence>
<dbReference type="Pfam" id="PF12520">
    <property type="entry name" value="DUF3723"/>
    <property type="match status" value="1"/>
</dbReference>
<feature type="region of interest" description="Disordered" evidence="1">
    <location>
        <begin position="237"/>
        <end position="309"/>
    </location>
</feature>
<dbReference type="AlphaFoldDB" id="A0A9P9AEH2"/>
<name>A0A9P9AEH2_9HYPO</name>